<dbReference type="Proteomes" id="UP001604336">
    <property type="component" value="Unassembled WGS sequence"/>
</dbReference>
<dbReference type="PANTHER" id="PTHR45749:SF36">
    <property type="entry name" value="ZINC FINGER MYM-TYPE PROTEIN 1-LIKE"/>
    <property type="match status" value="1"/>
</dbReference>
<keyword evidence="3" id="KW-1185">Reference proteome</keyword>
<protein>
    <submittedName>
        <fullName evidence="2">General transcription factor 2-related zinc finger protein</fullName>
    </submittedName>
</protein>
<sequence length="269" mass="30388">MNDIEILNESDEIEEIDAGNDCDEMNNIVVGEDRGEINVEQLPSDHGLRKPINKNNVNVRDIQKDIVNAIAFETTRVIISEIGDGLFSILIDKSCDISTKEQMSIALQYVKNGYVMERFIGIQHVSSTTPFSLKVAIDDLFSRYSLSLSNLRGQGYNGASNMQGEYNGLKTLILKDNVNVYYIYYFSHQLQLALLAMAKKHADIQSFYYLADSVDRLSGVILFVRNKDSKFLKHSMLVKYQVDEAFIKTLLSSIPVIHIGPLTMVVYIN</sequence>
<name>A0ABD1V834_9LAMI</name>
<evidence type="ECO:0000259" key="1">
    <source>
        <dbReference type="Pfam" id="PF14291"/>
    </source>
</evidence>
<feature type="domain" description="DUF4371" evidence="1">
    <location>
        <begin position="53"/>
        <end position="168"/>
    </location>
</feature>
<dbReference type="EMBL" id="JBFOLK010000002">
    <property type="protein sequence ID" value="KAL2533407.1"/>
    <property type="molecule type" value="Genomic_DNA"/>
</dbReference>
<evidence type="ECO:0000313" key="2">
    <source>
        <dbReference type="EMBL" id="KAL2533407.1"/>
    </source>
</evidence>
<comment type="caution">
    <text evidence="2">The sequence shown here is derived from an EMBL/GenBank/DDBJ whole genome shotgun (WGS) entry which is preliminary data.</text>
</comment>
<gene>
    <name evidence="2" type="ORF">Adt_06758</name>
</gene>
<evidence type="ECO:0000313" key="3">
    <source>
        <dbReference type="Proteomes" id="UP001604336"/>
    </source>
</evidence>
<dbReference type="PANTHER" id="PTHR45749">
    <property type="match status" value="1"/>
</dbReference>
<proteinExistence type="predicted"/>
<organism evidence="2 3">
    <name type="scientific">Abeliophyllum distichum</name>
    <dbReference type="NCBI Taxonomy" id="126358"/>
    <lineage>
        <taxon>Eukaryota</taxon>
        <taxon>Viridiplantae</taxon>
        <taxon>Streptophyta</taxon>
        <taxon>Embryophyta</taxon>
        <taxon>Tracheophyta</taxon>
        <taxon>Spermatophyta</taxon>
        <taxon>Magnoliopsida</taxon>
        <taxon>eudicotyledons</taxon>
        <taxon>Gunneridae</taxon>
        <taxon>Pentapetalae</taxon>
        <taxon>asterids</taxon>
        <taxon>lamiids</taxon>
        <taxon>Lamiales</taxon>
        <taxon>Oleaceae</taxon>
        <taxon>Forsythieae</taxon>
        <taxon>Abeliophyllum</taxon>
    </lineage>
</organism>
<reference evidence="3" key="1">
    <citation type="submission" date="2024-07" db="EMBL/GenBank/DDBJ databases">
        <title>Two chromosome-level genome assemblies of Korean endemic species Abeliophyllum distichum and Forsythia ovata (Oleaceae).</title>
        <authorList>
            <person name="Jang H."/>
        </authorList>
    </citation>
    <scope>NUCLEOTIDE SEQUENCE [LARGE SCALE GENOMIC DNA]</scope>
</reference>
<dbReference type="Pfam" id="PF14291">
    <property type="entry name" value="DUF4371"/>
    <property type="match status" value="1"/>
</dbReference>
<dbReference type="AlphaFoldDB" id="A0ABD1V834"/>
<dbReference type="InterPro" id="IPR025398">
    <property type="entry name" value="DUF4371"/>
</dbReference>
<accession>A0ABD1V834</accession>